<dbReference type="Gene3D" id="3.30.420.10">
    <property type="entry name" value="Ribonuclease H-like superfamily/Ribonuclease H"/>
    <property type="match status" value="1"/>
</dbReference>
<dbReference type="Pfam" id="PF00075">
    <property type="entry name" value="RNase_H"/>
    <property type="match status" value="1"/>
</dbReference>
<dbReference type="GO" id="GO:0046872">
    <property type="term" value="F:metal ion binding"/>
    <property type="evidence" value="ECO:0007669"/>
    <property type="project" value="UniProtKB-KW"/>
</dbReference>
<evidence type="ECO:0000256" key="6">
    <source>
        <dbReference type="ARBA" id="ARBA00022759"/>
    </source>
</evidence>
<dbReference type="GO" id="GO:0004523">
    <property type="term" value="F:RNA-DNA hybrid ribonuclease activity"/>
    <property type="evidence" value="ECO:0007669"/>
    <property type="project" value="UniProtKB-EC"/>
</dbReference>
<dbReference type="GO" id="GO:0043137">
    <property type="term" value="P:DNA replication, removal of RNA primer"/>
    <property type="evidence" value="ECO:0007669"/>
    <property type="project" value="TreeGrafter"/>
</dbReference>
<keyword evidence="5" id="KW-0479">Metal-binding</keyword>
<evidence type="ECO:0000256" key="3">
    <source>
        <dbReference type="ARBA" id="ARBA00012180"/>
    </source>
</evidence>
<dbReference type="InterPro" id="IPR050092">
    <property type="entry name" value="RNase_H"/>
</dbReference>
<dbReference type="PANTHER" id="PTHR10642:SF26">
    <property type="entry name" value="RIBONUCLEASE H1"/>
    <property type="match status" value="1"/>
</dbReference>
<evidence type="ECO:0000256" key="2">
    <source>
        <dbReference type="ARBA" id="ARBA00005300"/>
    </source>
</evidence>
<dbReference type="PROSITE" id="PS50879">
    <property type="entry name" value="RNASE_H_1"/>
    <property type="match status" value="1"/>
</dbReference>
<evidence type="ECO:0000256" key="5">
    <source>
        <dbReference type="ARBA" id="ARBA00022723"/>
    </source>
</evidence>
<name>A0A6C0JWF4_9ZZZZ</name>
<feature type="domain" description="RNase H type-1" evidence="8">
    <location>
        <begin position="2"/>
        <end position="153"/>
    </location>
</feature>
<keyword evidence="7" id="KW-0378">Hydrolase</keyword>
<dbReference type="EC" id="3.1.26.4" evidence="3"/>
<comment type="catalytic activity">
    <reaction evidence="1">
        <text>Endonucleolytic cleavage to 5'-phosphomonoester.</text>
        <dbReference type="EC" id="3.1.26.4"/>
    </reaction>
</comment>
<keyword evidence="6" id="KW-0255">Endonuclease</keyword>
<dbReference type="InterPro" id="IPR002156">
    <property type="entry name" value="RNaseH_domain"/>
</dbReference>
<organism evidence="9">
    <name type="scientific">viral metagenome</name>
    <dbReference type="NCBI Taxonomy" id="1070528"/>
    <lineage>
        <taxon>unclassified sequences</taxon>
        <taxon>metagenomes</taxon>
        <taxon>organismal metagenomes</taxon>
    </lineage>
</organism>
<dbReference type="GO" id="GO:0003676">
    <property type="term" value="F:nucleic acid binding"/>
    <property type="evidence" value="ECO:0007669"/>
    <property type="project" value="InterPro"/>
</dbReference>
<evidence type="ECO:0000256" key="7">
    <source>
        <dbReference type="ARBA" id="ARBA00022801"/>
    </source>
</evidence>
<dbReference type="SUPFAM" id="SSF53098">
    <property type="entry name" value="Ribonuclease H-like"/>
    <property type="match status" value="1"/>
</dbReference>
<evidence type="ECO:0000259" key="8">
    <source>
        <dbReference type="PROSITE" id="PS50879"/>
    </source>
</evidence>
<protein>
    <recommendedName>
        <fullName evidence="3">ribonuclease H</fullName>
        <ecNumber evidence="3">3.1.26.4</ecNumber>
    </recommendedName>
</protein>
<proteinExistence type="inferred from homology"/>
<dbReference type="InterPro" id="IPR012337">
    <property type="entry name" value="RNaseH-like_sf"/>
</dbReference>
<keyword evidence="4" id="KW-0540">Nuclease</keyword>
<evidence type="ECO:0000256" key="4">
    <source>
        <dbReference type="ARBA" id="ARBA00022722"/>
    </source>
</evidence>
<dbReference type="PANTHER" id="PTHR10642">
    <property type="entry name" value="RIBONUCLEASE H1"/>
    <property type="match status" value="1"/>
</dbReference>
<sequence length="154" mass="17630">MSTEPLRIYTDGACSGNGYKNAEAGVGVYFYPVEASLKPVSKRVKPEYLQSNNVAELFGVYYALKRLYWHCKPRHVHFYIDNQIALNTLLTTRKNGANWAIIQKIYYLRGILLEQGFTITGEWVHSHVKKGEIRTIHNDRNDLADILAKKSIGR</sequence>
<evidence type="ECO:0000256" key="1">
    <source>
        <dbReference type="ARBA" id="ARBA00000077"/>
    </source>
</evidence>
<reference evidence="9" key="1">
    <citation type="journal article" date="2020" name="Nature">
        <title>Giant virus diversity and host interactions through global metagenomics.</title>
        <authorList>
            <person name="Schulz F."/>
            <person name="Roux S."/>
            <person name="Paez-Espino D."/>
            <person name="Jungbluth S."/>
            <person name="Walsh D.A."/>
            <person name="Denef V.J."/>
            <person name="McMahon K.D."/>
            <person name="Konstantinidis K.T."/>
            <person name="Eloe-Fadrosh E.A."/>
            <person name="Kyrpides N.C."/>
            <person name="Woyke T."/>
        </authorList>
    </citation>
    <scope>NUCLEOTIDE SEQUENCE</scope>
    <source>
        <strain evidence="9">GVMAG-S-1062768-28</strain>
    </source>
</reference>
<evidence type="ECO:0000313" key="9">
    <source>
        <dbReference type="EMBL" id="QHU08238.1"/>
    </source>
</evidence>
<accession>A0A6C0JWF4</accession>
<dbReference type="EMBL" id="MN740695">
    <property type="protein sequence ID" value="QHU08238.1"/>
    <property type="molecule type" value="Genomic_DNA"/>
</dbReference>
<dbReference type="InterPro" id="IPR036397">
    <property type="entry name" value="RNaseH_sf"/>
</dbReference>
<comment type="similarity">
    <text evidence="2">Belongs to the RNase H family.</text>
</comment>
<dbReference type="AlphaFoldDB" id="A0A6C0JWF4"/>